<dbReference type="InterPro" id="IPR050696">
    <property type="entry name" value="FtsA/MreB"/>
</dbReference>
<dbReference type="Proteomes" id="UP000650511">
    <property type="component" value="Unassembled WGS sequence"/>
</dbReference>
<proteinExistence type="predicted"/>
<dbReference type="RefSeq" id="WP_130649920.1">
    <property type="nucleotide sequence ID" value="NZ_BMHA01000008.1"/>
</dbReference>
<dbReference type="PANTHER" id="PTHR32432">
    <property type="entry name" value="CELL DIVISION PROTEIN FTSA-RELATED"/>
    <property type="match status" value="1"/>
</dbReference>
<name>A0A8J3EUK1_9ACTN</name>
<keyword evidence="2" id="KW-0132">Cell division</keyword>
<dbReference type="Pfam" id="PF11104">
    <property type="entry name" value="PilM_2"/>
    <property type="match status" value="1"/>
</dbReference>
<accession>A0A8J3EUK1</accession>
<dbReference type="CDD" id="cd24049">
    <property type="entry name" value="ASKHA_NBD_PilM"/>
    <property type="match status" value="1"/>
</dbReference>
<dbReference type="InterPro" id="IPR043129">
    <property type="entry name" value="ATPase_NBD"/>
</dbReference>
<dbReference type="SMART" id="SM00842">
    <property type="entry name" value="FtsA"/>
    <property type="match status" value="1"/>
</dbReference>
<reference evidence="2" key="2">
    <citation type="submission" date="2020-09" db="EMBL/GenBank/DDBJ databases">
        <authorList>
            <person name="Sun Q."/>
            <person name="Zhou Y."/>
        </authorList>
    </citation>
    <scope>NUCLEOTIDE SEQUENCE</scope>
    <source>
        <strain evidence="2">CGMCC 1.14988</strain>
    </source>
</reference>
<dbReference type="PANTHER" id="PTHR32432:SF3">
    <property type="entry name" value="ETHANOLAMINE UTILIZATION PROTEIN EUTJ"/>
    <property type="match status" value="1"/>
</dbReference>
<dbReference type="EMBL" id="BMHA01000008">
    <property type="protein sequence ID" value="GGI07361.1"/>
    <property type="molecule type" value="Genomic_DNA"/>
</dbReference>
<protein>
    <submittedName>
        <fullName evidence="2">Cell division protein FtsA</fullName>
    </submittedName>
</protein>
<comment type="caution">
    <text evidence="2">The sequence shown here is derived from an EMBL/GenBank/DDBJ whole genome shotgun (WGS) entry which is preliminary data.</text>
</comment>
<dbReference type="GO" id="GO:0051301">
    <property type="term" value="P:cell division"/>
    <property type="evidence" value="ECO:0007669"/>
    <property type="project" value="UniProtKB-KW"/>
</dbReference>
<feature type="domain" description="SHS2" evidence="1">
    <location>
        <begin position="5"/>
        <end position="173"/>
    </location>
</feature>
<dbReference type="InterPro" id="IPR005883">
    <property type="entry name" value="PilM"/>
</dbReference>
<keyword evidence="2" id="KW-0131">Cell cycle</keyword>
<gene>
    <name evidence="2" type="primary">ftsA</name>
    <name evidence="2" type="ORF">GCM10011354_23700</name>
</gene>
<dbReference type="Gene3D" id="3.30.1490.300">
    <property type="match status" value="1"/>
</dbReference>
<dbReference type="SUPFAM" id="SSF53067">
    <property type="entry name" value="Actin-like ATPase domain"/>
    <property type="match status" value="2"/>
</dbReference>
<evidence type="ECO:0000313" key="3">
    <source>
        <dbReference type="Proteomes" id="UP000650511"/>
    </source>
</evidence>
<dbReference type="InterPro" id="IPR003494">
    <property type="entry name" value="SHS2_FtsA"/>
</dbReference>
<organism evidence="2 3">
    <name type="scientific">Egicoccus halophilus</name>
    <dbReference type="NCBI Taxonomy" id="1670830"/>
    <lineage>
        <taxon>Bacteria</taxon>
        <taxon>Bacillati</taxon>
        <taxon>Actinomycetota</taxon>
        <taxon>Nitriliruptoria</taxon>
        <taxon>Egicoccales</taxon>
        <taxon>Egicoccaceae</taxon>
        <taxon>Egicoccus</taxon>
    </lineage>
</organism>
<sequence length="345" mass="36582">MATTAVGVDIGTRTVTVAEVASSRSGPRITNFGGIELSPGWVVDGEVHEPDAVANALRDLVAATKVRTRKVWLGVANSRVVVRQLDLPAMPLEDLRASIRYQVQEHIPIPVEHAELDVHVLAEEVTEDGERRQRVLIAAAHRDMVNRHVEAVQRAGLRAVGVDLNPFAMLRAIGNHSPYQQAGEVLVDVGGGVTDVVVQHGGTPLFVRILTSGGDEVTDAIAMELGIDHTEAERLKRTSDPTADGRLAALVARHVERLSEEIRSSIDYYLAQPGAAPLAGVALTGGGANLPGLSDQLAESLRLPVELGSVFDHWGAKVAAYDAPALRTVGPTLTTAVGLALAGRE</sequence>
<keyword evidence="3" id="KW-1185">Reference proteome</keyword>
<evidence type="ECO:0000259" key="1">
    <source>
        <dbReference type="SMART" id="SM00842"/>
    </source>
</evidence>
<dbReference type="OrthoDB" id="1926201at2"/>
<dbReference type="NCBIfam" id="TIGR01175">
    <property type="entry name" value="pilM"/>
    <property type="match status" value="1"/>
</dbReference>
<reference evidence="2" key="1">
    <citation type="journal article" date="2014" name="Int. J. Syst. Evol. Microbiol.">
        <title>Complete genome sequence of Corynebacterium casei LMG S-19264T (=DSM 44701T), isolated from a smear-ripened cheese.</title>
        <authorList>
            <consortium name="US DOE Joint Genome Institute (JGI-PGF)"/>
            <person name="Walter F."/>
            <person name="Albersmeier A."/>
            <person name="Kalinowski J."/>
            <person name="Ruckert C."/>
        </authorList>
    </citation>
    <scope>NUCLEOTIDE SEQUENCE</scope>
    <source>
        <strain evidence="2">CGMCC 1.14988</strain>
    </source>
</reference>
<dbReference type="AlphaFoldDB" id="A0A8J3EUK1"/>
<dbReference type="PIRSF" id="PIRSF019169">
    <property type="entry name" value="PilM"/>
    <property type="match status" value="1"/>
</dbReference>
<evidence type="ECO:0000313" key="2">
    <source>
        <dbReference type="EMBL" id="GGI07361.1"/>
    </source>
</evidence>
<dbReference type="Gene3D" id="3.30.420.40">
    <property type="match status" value="2"/>
</dbReference>